<dbReference type="RefSeq" id="XP_033653682.1">
    <property type="nucleotide sequence ID" value="XM_033800926.1"/>
</dbReference>
<dbReference type="PROSITE" id="PS51767">
    <property type="entry name" value="PEPTIDASE_A1"/>
    <property type="match status" value="1"/>
</dbReference>
<feature type="region of interest" description="Disordered" evidence="2">
    <location>
        <begin position="323"/>
        <end position="344"/>
    </location>
</feature>
<keyword evidence="5" id="KW-0378">Hydrolase</keyword>
<dbReference type="PANTHER" id="PTHR47966:SF51">
    <property type="entry name" value="BETA-SITE APP-CLEAVING ENZYME, ISOFORM A-RELATED"/>
    <property type="match status" value="1"/>
</dbReference>
<evidence type="ECO:0000256" key="2">
    <source>
        <dbReference type="SAM" id="MobiDB-lite"/>
    </source>
</evidence>
<feature type="signal peptide" evidence="3">
    <location>
        <begin position="1"/>
        <end position="22"/>
    </location>
</feature>
<dbReference type="OrthoDB" id="771136at2759"/>
<keyword evidence="5" id="KW-0645">Protease</keyword>
<dbReference type="InterPro" id="IPR021109">
    <property type="entry name" value="Peptidase_aspartic_dom_sf"/>
</dbReference>
<evidence type="ECO:0000259" key="4">
    <source>
        <dbReference type="PROSITE" id="PS51767"/>
    </source>
</evidence>
<feature type="region of interest" description="Disordered" evidence="2">
    <location>
        <begin position="76"/>
        <end position="98"/>
    </location>
</feature>
<dbReference type="PRINTS" id="PR00792">
    <property type="entry name" value="PEPSIN"/>
</dbReference>
<dbReference type="SUPFAM" id="SSF50630">
    <property type="entry name" value="Acid proteases"/>
    <property type="match status" value="1"/>
</dbReference>
<dbReference type="Proteomes" id="UP000800097">
    <property type="component" value="Unassembled WGS sequence"/>
</dbReference>
<dbReference type="PANTHER" id="PTHR47966">
    <property type="entry name" value="BETA-SITE APP-CLEAVING ENZYME, ISOFORM A-RELATED"/>
    <property type="match status" value="1"/>
</dbReference>
<evidence type="ECO:0000313" key="5">
    <source>
        <dbReference type="EMBL" id="KAF2276143.1"/>
    </source>
</evidence>
<feature type="compositionally biased region" description="Polar residues" evidence="2">
    <location>
        <begin position="83"/>
        <end position="96"/>
    </location>
</feature>
<organism evidence="5 6">
    <name type="scientific">Westerdykella ornata</name>
    <dbReference type="NCBI Taxonomy" id="318751"/>
    <lineage>
        <taxon>Eukaryota</taxon>
        <taxon>Fungi</taxon>
        <taxon>Dikarya</taxon>
        <taxon>Ascomycota</taxon>
        <taxon>Pezizomycotina</taxon>
        <taxon>Dothideomycetes</taxon>
        <taxon>Pleosporomycetidae</taxon>
        <taxon>Pleosporales</taxon>
        <taxon>Sporormiaceae</taxon>
        <taxon>Westerdykella</taxon>
    </lineage>
</organism>
<reference evidence="5" key="1">
    <citation type="journal article" date="2020" name="Stud. Mycol.">
        <title>101 Dothideomycetes genomes: a test case for predicting lifestyles and emergence of pathogens.</title>
        <authorList>
            <person name="Haridas S."/>
            <person name="Albert R."/>
            <person name="Binder M."/>
            <person name="Bloem J."/>
            <person name="Labutti K."/>
            <person name="Salamov A."/>
            <person name="Andreopoulos B."/>
            <person name="Baker S."/>
            <person name="Barry K."/>
            <person name="Bills G."/>
            <person name="Bluhm B."/>
            <person name="Cannon C."/>
            <person name="Castanera R."/>
            <person name="Culley D."/>
            <person name="Daum C."/>
            <person name="Ezra D."/>
            <person name="Gonzalez J."/>
            <person name="Henrissat B."/>
            <person name="Kuo A."/>
            <person name="Liang C."/>
            <person name="Lipzen A."/>
            <person name="Lutzoni F."/>
            <person name="Magnuson J."/>
            <person name="Mondo S."/>
            <person name="Nolan M."/>
            <person name="Ohm R."/>
            <person name="Pangilinan J."/>
            <person name="Park H.-J."/>
            <person name="Ramirez L."/>
            <person name="Alfaro M."/>
            <person name="Sun H."/>
            <person name="Tritt A."/>
            <person name="Yoshinaga Y."/>
            <person name="Zwiers L.-H."/>
            <person name="Turgeon B."/>
            <person name="Goodwin S."/>
            <person name="Spatafora J."/>
            <person name="Crous P."/>
            <person name="Grigoriev I."/>
        </authorList>
    </citation>
    <scope>NUCLEOTIDE SEQUENCE</scope>
    <source>
        <strain evidence="5">CBS 379.55</strain>
    </source>
</reference>
<evidence type="ECO:0000313" key="6">
    <source>
        <dbReference type="Proteomes" id="UP000800097"/>
    </source>
</evidence>
<feature type="domain" description="Peptidase A1" evidence="4">
    <location>
        <begin position="39"/>
        <end position="401"/>
    </location>
</feature>
<proteinExistence type="inferred from homology"/>
<comment type="similarity">
    <text evidence="1">Belongs to the peptidase A1 family.</text>
</comment>
<dbReference type="GO" id="GO:0004190">
    <property type="term" value="F:aspartic-type endopeptidase activity"/>
    <property type="evidence" value="ECO:0007669"/>
    <property type="project" value="InterPro"/>
</dbReference>
<dbReference type="InterPro" id="IPR001461">
    <property type="entry name" value="Aspartic_peptidase_A1"/>
</dbReference>
<evidence type="ECO:0000256" key="3">
    <source>
        <dbReference type="SAM" id="SignalP"/>
    </source>
</evidence>
<sequence length="468" mass="50697">MIRSTTAVFVLAYAVLSGAASADKTVSLPLWSVLEGKGCATNISIGSNNEGATVLVYTNAEHLWINPSCATKKEGASEKCESRSSYSPKDSQTAKESGNPGDWITYSMYYDASNGIGTGNVDGILGTSYQDTVTVGGKTVEGLRFGVAETPRNLLYGELSITASQTKESSGGALIDALVNQGQINSRVFSLQVPVEDRQGSLIFGGFDKKKYKCQLSNVPLIIGSTPSESPQYRTFLHGIAQTLPNKTKPSYTTLLPTTGLEISLSSELLYNVLPDPLFLAIGNDFPQATLIDNHPSKPDQRLFNVPCKDIPEGSIDFRFAGPTVTDNDKAEEDGDDHKNGNNNEANWISIPYKDFIITDDKGTCWLRMVTRKDQGPALSQSFFRSAYTVFDIDNGQVWMGQADDCGSEVVEVGKGESAVGVAEGCNCDKRDGRQKPKVGSAVRVGKRKMDLWLIVLLVWLLTVMDYS</sequence>
<dbReference type="GO" id="GO:0006508">
    <property type="term" value="P:proteolysis"/>
    <property type="evidence" value="ECO:0007669"/>
    <property type="project" value="UniProtKB-KW"/>
</dbReference>
<name>A0A6A6JJ45_WESOR</name>
<dbReference type="Pfam" id="PF00026">
    <property type="entry name" value="Asp"/>
    <property type="match status" value="1"/>
</dbReference>
<keyword evidence="6" id="KW-1185">Reference proteome</keyword>
<dbReference type="Gene3D" id="2.40.70.10">
    <property type="entry name" value="Acid Proteases"/>
    <property type="match status" value="2"/>
</dbReference>
<gene>
    <name evidence="5" type="ORF">EI97DRAFT_458633</name>
</gene>
<feature type="chain" id="PRO_5025671809" evidence="3">
    <location>
        <begin position="23"/>
        <end position="468"/>
    </location>
</feature>
<evidence type="ECO:0000256" key="1">
    <source>
        <dbReference type="ARBA" id="ARBA00007447"/>
    </source>
</evidence>
<dbReference type="AlphaFoldDB" id="A0A6A6JJ45"/>
<dbReference type="GeneID" id="54554101"/>
<accession>A0A6A6JJ45</accession>
<dbReference type="InterPro" id="IPR033121">
    <property type="entry name" value="PEPTIDASE_A1"/>
</dbReference>
<dbReference type="EMBL" id="ML986494">
    <property type="protein sequence ID" value="KAF2276143.1"/>
    <property type="molecule type" value="Genomic_DNA"/>
</dbReference>
<protein>
    <submittedName>
        <fullName evidence="5">Acid protease</fullName>
    </submittedName>
</protein>
<keyword evidence="3" id="KW-0732">Signal</keyword>